<dbReference type="AlphaFoldDB" id="A0A9D3VWJ1"/>
<sequence>MKRDGNDHQTMKRDGDNHQTMKRDSFGYRTMKRENFNYQIMKRDASTIVLLLHVNFGKSFQFVGSLFGLESCQRSITLSSALSVFTDV</sequence>
<feature type="region of interest" description="Disordered" evidence="1">
    <location>
        <begin position="1"/>
        <end position="28"/>
    </location>
</feature>
<dbReference type="EMBL" id="JAIQCV010000005">
    <property type="protein sequence ID" value="KAH1097531.1"/>
    <property type="molecule type" value="Genomic_DNA"/>
</dbReference>
<gene>
    <name evidence="2" type="ORF">J1N35_014452</name>
</gene>
<dbReference type="Proteomes" id="UP000828251">
    <property type="component" value="Unassembled WGS sequence"/>
</dbReference>
<accession>A0A9D3VWJ1</accession>
<keyword evidence="3" id="KW-1185">Reference proteome</keyword>
<protein>
    <submittedName>
        <fullName evidence="2">Uncharacterized protein</fullName>
    </submittedName>
</protein>
<organism evidence="2 3">
    <name type="scientific">Gossypium stocksii</name>
    <dbReference type="NCBI Taxonomy" id="47602"/>
    <lineage>
        <taxon>Eukaryota</taxon>
        <taxon>Viridiplantae</taxon>
        <taxon>Streptophyta</taxon>
        <taxon>Embryophyta</taxon>
        <taxon>Tracheophyta</taxon>
        <taxon>Spermatophyta</taxon>
        <taxon>Magnoliopsida</taxon>
        <taxon>eudicotyledons</taxon>
        <taxon>Gunneridae</taxon>
        <taxon>Pentapetalae</taxon>
        <taxon>rosids</taxon>
        <taxon>malvids</taxon>
        <taxon>Malvales</taxon>
        <taxon>Malvaceae</taxon>
        <taxon>Malvoideae</taxon>
        <taxon>Gossypium</taxon>
    </lineage>
</organism>
<evidence type="ECO:0000313" key="3">
    <source>
        <dbReference type="Proteomes" id="UP000828251"/>
    </source>
</evidence>
<proteinExistence type="predicted"/>
<dbReference type="OrthoDB" id="10488054at2759"/>
<comment type="caution">
    <text evidence="2">The sequence shown here is derived from an EMBL/GenBank/DDBJ whole genome shotgun (WGS) entry which is preliminary data.</text>
</comment>
<evidence type="ECO:0000256" key="1">
    <source>
        <dbReference type="SAM" id="MobiDB-lite"/>
    </source>
</evidence>
<name>A0A9D3VWJ1_9ROSI</name>
<evidence type="ECO:0000313" key="2">
    <source>
        <dbReference type="EMBL" id="KAH1097531.1"/>
    </source>
</evidence>
<reference evidence="2 3" key="1">
    <citation type="journal article" date="2021" name="Plant Biotechnol. J.">
        <title>Multi-omics assisted identification of the key and species-specific regulatory components of drought-tolerant mechanisms in Gossypium stocksii.</title>
        <authorList>
            <person name="Yu D."/>
            <person name="Ke L."/>
            <person name="Zhang D."/>
            <person name="Wu Y."/>
            <person name="Sun Y."/>
            <person name="Mei J."/>
            <person name="Sun J."/>
            <person name="Sun Y."/>
        </authorList>
    </citation>
    <scope>NUCLEOTIDE SEQUENCE [LARGE SCALE GENOMIC DNA]</scope>
    <source>
        <strain evidence="3">cv. E1</strain>
        <tissue evidence="2">Leaf</tissue>
    </source>
</reference>